<dbReference type="Pfam" id="PF12973">
    <property type="entry name" value="Cupin_7"/>
    <property type="match status" value="1"/>
</dbReference>
<protein>
    <recommendedName>
        <fullName evidence="1">ChrR-like cupin domain-containing protein</fullName>
    </recommendedName>
</protein>
<dbReference type="OrthoDB" id="9801227at2"/>
<dbReference type="SUPFAM" id="SSF51182">
    <property type="entry name" value="RmlC-like cupins"/>
    <property type="match status" value="1"/>
</dbReference>
<dbReference type="InterPro" id="IPR025979">
    <property type="entry name" value="ChrR-like_cupin_dom"/>
</dbReference>
<feature type="domain" description="ChrR-like cupin" evidence="1">
    <location>
        <begin position="23"/>
        <end position="108"/>
    </location>
</feature>
<dbReference type="Proteomes" id="UP000232638">
    <property type="component" value="Chromosome"/>
</dbReference>
<evidence type="ECO:0000313" key="2">
    <source>
        <dbReference type="EMBL" id="AUB83117.1"/>
    </source>
</evidence>
<gene>
    <name evidence="2" type="ORF">THSYN_20650</name>
</gene>
<evidence type="ECO:0000259" key="1">
    <source>
        <dbReference type="Pfam" id="PF12973"/>
    </source>
</evidence>
<name>A0A2K8UC84_9GAMM</name>
<keyword evidence="3" id="KW-1185">Reference proteome</keyword>
<reference evidence="2 3" key="1">
    <citation type="submission" date="2017-03" db="EMBL/GenBank/DDBJ databases">
        <title>Complete genome sequence of Candidatus 'Thiodictyon syntrophicum' sp. nov. strain Cad16T, a photolithoautotroph purple sulfur bacterium isolated from an alpine meromictic lake.</title>
        <authorList>
            <person name="Luedin S.M."/>
            <person name="Pothier J.F."/>
            <person name="Danza F."/>
            <person name="Storelli N."/>
            <person name="Wittwer M."/>
            <person name="Tonolla M."/>
        </authorList>
    </citation>
    <scope>NUCLEOTIDE SEQUENCE [LARGE SCALE GENOMIC DNA]</scope>
    <source>
        <strain evidence="2 3">Cad16T</strain>
    </source>
</reference>
<accession>A0A2K8UC84</accession>
<proteinExistence type="predicted"/>
<dbReference type="KEGG" id="tsy:THSYN_20650"/>
<dbReference type="InterPro" id="IPR011051">
    <property type="entry name" value="RmlC_Cupin_sf"/>
</dbReference>
<organism evidence="2 3">
    <name type="scientific">Candidatus Thiodictyon syntrophicum</name>
    <dbReference type="NCBI Taxonomy" id="1166950"/>
    <lineage>
        <taxon>Bacteria</taxon>
        <taxon>Pseudomonadati</taxon>
        <taxon>Pseudomonadota</taxon>
        <taxon>Gammaproteobacteria</taxon>
        <taxon>Chromatiales</taxon>
        <taxon>Chromatiaceae</taxon>
        <taxon>Thiodictyon</taxon>
    </lineage>
</organism>
<dbReference type="InterPro" id="IPR014710">
    <property type="entry name" value="RmlC-like_jellyroll"/>
</dbReference>
<evidence type="ECO:0000313" key="3">
    <source>
        <dbReference type="Proteomes" id="UP000232638"/>
    </source>
</evidence>
<dbReference type="Gene3D" id="2.60.120.10">
    <property type="entry name" value="Jelly Rolls"/>
    <property type="match status" value="1"/>
</dbReference>
<dbReference type="AlphaFoldDB" id="A0A2K8UC84"/>
<dbReference type="EMBL" id="CP020370">
    <property type="protein sequence ID" value="AUB83117.1"/>
    <property type="molecule type" value="Genomic_DNA"/>
</dbReference>
<dbReference type="RefSeq" id="WP_100920814.1">
    <property type="nucleotide sequence ID" value="NZ_CP020370.1"/>
</dbReference>
<sequence>MMTLTAPLVFADLLAQAKKLRETNAWKPFRPGVGAHWLYEDEDGAAAVLLHYEPGAQVALHEHVGYEQMLVLEGEQSDEAGSYPAGSFVINPPGTSHSPRSAAGCVALLIYEKAVRFP</sequence>